<evidence type="ECO:0000313" key="7">
    <source>
        <dbReference type="EMBL" id="AKC87221.1"/>
    </source>
</evidence>
<evidence type="ECO:0000256" key="2">
    <source>
        <dbReference type="ARBA" id="ARBA00022475"/>
    </source>
</evidence>
<reference evidence="7 8" key="1">
    <citation type="journal article" date="2015" name="Genome Announc.">
        <title>Complete Genome Sequence of Pseudoxanthomonas suwonensis Strain J1, a Cellulose-Degrading Bacterium Isolated from Leaf- and Wood-Enriched Soil.</title>
        <authorList>
            <person name="Hou L."/>
            <person name="Jiang J."/>
            <person name="Xu Z."/>
            <person name="Zhou Y."/>
            <person name="Leung F.C."/>
        </authorList>
    </citation>
    <scope>NUCLEOTIDE SEQUENCE [LARGE SCALE GENOMIC DNA]</scope>
    <source>
        <strain evidence="7 8">J1</strain>
    </source>
</reference>
<comment type="subcellular location">
    <subcellularLocation>
        <location evidence="1">Cell membrane</location>
        <topology evidence="1">Multi-pass membrane protein</topology>
    </subcellularLocation>
</comment>
<keyword evidence="2" id="KW-1003">Cell membrane</keyword>
<dbReference type="PATRIC" id="fig|314722.6.peg.2417"/>
<dbReference type="AlphaFoldDB" id="A0A0E3UNJ2"/>
<proteinExistence type="predicted"/>
<keyword evidence="5 6" id="KW-0472">Membrane</keyword>
<dbReference type="OrthoDB" id="9126302at2"/>
<feature type="transmembrane region" description="Helical" evidence="6">
    <location>
        <begin position="293"/>
        <end position="318"/>
    </location>
</feature>
<dbReference type="PANTHER" id="PTHR40277">
    <property type="entry name" value="BLL5419 PROTEIN"/>
    <property type="match status" value="1"/>
</dbReference>
<evidence type="ECO:0008006" key="9">
    <source>
        <dbReference type="Google" id="ProtNLM"/>
    </source>
</evidence>
<keyword evidence="8" id="KW-1185">Reference proteome</keyword>
<feature type="transmembrane region" description="Helical" evidence="6">
    <location>
        <begin position="253"/>
        <end position="273"/>
    </location>
</feature>
<dbReference type="Pfam" id="PF03706">
    <property type="entry name" value="LPG_synthase_TM"/>
    <property type="match status" value="1"/>
</dbReference>
<name>A0A0E3UNJ2_9GAMM</name>
<sequence length="328" mass="35496">MIQNEESQDRKKRTRTLRIPWAGLLKVAVSLGLIVALVAWVDWPSALRAMSKASPGELLIGFLCIVPTVVLAAWRWSLCARASSIRMPMMFYVKATYAALFVGQFLPAGVGVDAARLGYFMHGRARLSHALQSLLLDRLAGVTSVVFVMAIGLPFIWADLPPLLRAVGISLVIATASGLSLILVLDRIPWLARYGGTGKRRKLIDVAFGVKRTIASRETAGAFLTSCLIYCLMILGVVWIGRSLGYDVPYLSLLAIVAMAVFVSLLPISVNGWGVREGAMVAGLAVLGVSKEAALGTSLLFGFANAVVTIPGAFLWYLRRKHESIDPR</sequence>
<dbReference type="Proteomes" id="UP000033067">
    <property type="component" value="Chromosome"/>
</dbReference>
<gene>
    <name evidence="7" type="ORF">WQ53_11175</name>
</gene>
<evidence type="ECO:0000256" key="6">
    <source>
        <dbReference type="SAM" id="Phobius"/>
    </source>
</evidence>
<evidence type="ECO:0000313" key="8">
    <source>
        <dbReference type="Proteomes" id="UP000033067"/>
    </source>
</evidence>
<accession>A0A0E3UNJ2</accession>
<evidence type="ECO:0000256" key="4">
    <source>
        <dbReference type="ARBA" id="ARBA00022989"/>
    </source>
</evidence>
<evidence type="ECO:0000256" key="1">
    <source>
        <dbReference type="ARBA" id="ARBA00004651"/>
    </source>
</evidence>
<feature type="transmembrane region" description="Helical" evidence="6">
    <location>
        <begin position="95"/>
        <end position="119"/>
    </location>
</feature>
<organism evidence="7 8">
    <name type="scientific">Pseudoxanthomonas suwonensis</name>
    <dbReference type="NCBI Taxonomy" id="314722"/>
    <lineage>
        <taxon>Bacteria</taxon>
        <taxon>Pseudomonadati</taxon>
        <taxon>Pseudomonadota</taxon>
        <taxon>Gammaproteobacteria</taxon>
        <taxon>Lysobacterales</taxon>
        <taxon>Lysobacteraceae</taxon>
        <taxon>Pseudoxanthomonas</taxon>
    </lineage>
</organism>
<evidence type="ECO:0000256" key="3">
    <source>
        <dbReference type="ARBA" id="ARBA00022692"/>
    </source>
</evidence>
<dbReference type="KEGG" id="psuw:WQ53_11175"/>
<feature type="transmembrane region" description="Helical" evidence="6">
    <location>
        <begin position="139"/>
        <end position="157"/>
    </location>
</feature>
<dbReference type="GO" id="GO:0005886">
    <property type="term" value="C:plasma membrane"/>
    <property type="evidence" value="ECO:0007669"/>
    <property type="project" value="UniProtKB-SubCell"/>
</dbReference>
<feature type="transmembrane region" description="Helical" evidence="6">
    <location>
        <begin position="220"/>
        <end position="241"/>
    </location>
</feature>
<protein>
    <recommendedName>
        <fullName evidence="9">Flippase-like domain-containing protein</fullName>
    </recommendedName>
</protein>
<dbReference type="InterPro" id="IPR022791">
    <property type="entry name" value="L-PG_synthase/AglD"/>
</dbReference>
<keyword evidence="4 6" id="KW-1133">Transmembrane helix</keyword>
<dbReference type="RefSeq" id="WP_052632382.1">
    <property type="nucleotide sequence ID" value="NZ_CP011144.1"/>
</dbReference>
<evidence type="ECO:0000256" key="5">
    <source>
        <dbReference type="ARBA" id="ARBA00023136"/>
    </source>
</evidence>
<feature type="transmembrane region" description="Helical" evidence="6">
    <location>
        <begin position="53"/>
        <end position="74"/>
    </location>
</feature>
<keyword evidence="3 6" id="KW-0812">Transmembrane</keyword>
<dbReference type="PANTHER" id="PTHR40277:SF1">
    <property type="entry name" value="BLL5419 PROTEIN"/>
    <property type="match status" value="1"/>
</dbReference>
<feature type="transmembrane region" description="Helical" evidence="6">
    <location>
        <begin position="164"/>
        <end position="185"/>
    </location>
</feature>
<feature type="transmembrane region" description="Helical" evidence="6">
    <location>
        <begin position="21"/>
        <end position="41"/>
    </location>
</feature>
<dbReference type="EMBL" id="CP011144">
    <property type="protein sequence ID" value="AKC87221.1"/>
    <property type="molecule type" value="Genomic_DNA"/>
</dbReference>